<dbReference type="Proteomes" id="UP000263900">
    <property type="component" value="Chromosome"/>
</dbReference>
<dbReference type="Pfam" id="PF14121">
    <property type="entry name" value="Porin_10"/>
    <property type="match status" value="1"/>
</dbReference>
<dbReference type="InterPro" id="IPR025631">
    <property type="entry name" value="Porin_10"/>
</dbReference>
<evidence type="ECO:0000313" key="1">
    <source>
        <dbReference type="EMBL" id="AXY78356.1"/>
    </source>
</evidence>
<evidence type="ECO:0000313" key="2">
    <source>
        <dbReference type="Proteomes" id="UP000263900"/>
    </source>
</evidence>
<sequence length="665" mass="76397">MGGNMGGGGKGGDSVAHRTGLEDSITIHFRFLDSSGLRNFDSTLYDFTKKVPLPWYHQHLGNLGNASRSLLFTPIMQSGWDHGFHAYDNYMFTVAETRFFNTTRPYTELNYLLGSRSEQMINIVHTQNVGPLLNLGIQYRLINSPGLFQNANTNHNNYRFTSWYQSKNKRYQNFIVLLGNKLQSGENGGIKTDTNYLDLVGYEERSSVPTQLGTAQVNSRNFFTTNIGTGTFFTTATYLMRQQYDLGQKDSIVTDSTVIPLFYPRLRLEHTISYSTYNYRFKDNQVVDSAWYKNNYGIDVKAPRDTFMIRDYWRELVNDFSVYQFPDAKNAQQFVKVGASLQMLSSTFYSPPIKNISPILFLQNLANGVDMTGQISTNAHNFFLHGEYRNRTRNKKWDIEASGKFYVNGLNAGDYDAYISLQRFLGQRIGYLRAAFQNTNRTPSFIYDQASSFYLPAATPLTFKKENITNIFATLDMPRYGLKLSGSYYLVTNLTYFKSRYQPEQFSSLFNLLRVTGEKQFKLGRRGWNWRTWVILQQRAGDGPVNVPLITTRNMIGYDGNLGFKNLAISFGLEAKYFTAYKAPAYSPLIGQYYFQDTVNVKLRTPEMSLYMHFRIKSFNAYVRAENLNTFNVSKGGFTKNNIPTINYPYPGLQIRVGIFWSFVN</sequence>
<reference evidence="1 2" key="1">
    <citation type="submission" date="2018-09" db="EMBL/GenBank/DDBJ databases">
        <title>Genome sequencing of strain 6GH32-13.</title>
        <authorList>
            <person name="Weon H.-Y."/>
            <person name="Heo J."/>
            <person name="Kwon S.-W."/>
        </authorList>
    </citation>
    <scope>NUCLEOTIDE SEQUENCE [LARGE SCALE GENOMIC DNA]</scope>
    <source>
        <strain evidence="1 2">5GH32-13</strain>
    </source>
</reference>
<keyword evidence="2" id="KW-1185">Reference proteome</keyword>
<dbReference type="AlphaFoldDB" id="A0A3B7MZ58"/>
<name>A0A3B7MZ58_9BACT</name>
<accession>A0A3B7MZ58</accession>
<dbReference type="OrthoDB" id="1489309at2"/>
<organism evidence="1 2">
    <name type="scientific">Paraflavitalea soli</name>
    <dbReference type="NCBI Taxonomy" id="2315862"/>
    <lineage>
        <taxon>Bacteria</taxon>
        <taxon>Pseudomonadati</taxon>
        <taxon>Bacteroidota</taxon>
        <taxon>Chitinophagia</taxon>
        <taxon>Chitinophagales</taxon>
        <taxon>Chitinophagaceae</taxon>
        <taxon>Paraflavitalea</taxon>
    </lineage>
</organism>
<protein>
    <recommendedName>
        <fullName evidence="3">Porin</fullName>
    </recommendedName>
</protein>
<gene>
    <name evidence="1" type="ORF">D3H65_32120</name>
</gene>
<dbReference type="EMBL" id="CP032157">
    <property type="protein sequence ID" value="AXY78356.1"/>
    <property type="molecule type" value="Genomic_DNA"/>
</dbReference>
<dbReference type="KEGG" id="pseg:D3H65_32120"/>
<proteinExistence type="predicted"/>
<evidence type="ECO:0008006" key="3">
    <source>
        <dbReference type="Google" id="ProtNLM"/>
    </source>
</evidence>